<dbReference type="Gene3D" id="3.40.1190.10">
    <property type="entry name" value="Mur-like, catalytic domain"/>
    <property type="match status" value="1"/>
</dbReference>
<dbReference type="Pfam" id="PF08245">
    <property type="entry name" value="Mur_ligase_M"/>
    <property type="match status" value="1"/>
</dbReference>
<dbReference type="UniPathway" id="UPA00219"/>
<comment type="pathway">
    <text evidence="2 7">Cell wall biogenesis; peptidoglycan biosynthesis.</text>
</comment>
<dbReference type="SUPFAM" id="SSF51984">
    <property type="entry name" value="MurCD N-terminal domain"/>
    <property type="match status" value="1"/>
</dbReference>
<evidence type="ECO:0000259" key="8">
    <source>
        <dbReference type="Pfam" id="PF02875"/>
    </source>
</evidence>
<evidence type="ECO:0000256" key="3">
    <source>
        <dbReference type="ARBA" id="ARBA00022490"/>
    </source>
</evidence>
<dbReference type="PANTHER" id="PTHR43692">
    <property type="entry name" value="UDP-N-ACETYLMURAMOYLALANINE--D-GLUTAMATE LIGASE"/>
    <property type="match status" value="1"/>
</dbReference>
<keyword evidence="4 10" id="KW-0436">Ligase</keyword>
<keyword evidence="5" id="KW-0547">Nucleotide-binding</keyword>
<dbReference type="GO" id="GO:0008764">
    <property type="term" value="F:UDP-N-acetylmuramoylalanine-D-glutamate ligase activity"/>
    <property type="evidence" value="ECO:0007669"/>
    <property type="project" value="UniProtKB-EC"/>
</dbReference>
<dbReference type="PANTHER" id="PTHR43692:SF1">
    <property type="entry name" value="UDP-N-ACETYLMURAMOYLALANINE--D-GLUTAMATE LIGASE"/>
    <property type="match status" value="1"/>
</dbReference>
<keyword evidence="7" id="KW-0961">Cell wall biogenesis/degradation</keyword>
<dbReference type="HAMAP" id="MF_00639">
    <property type="entry name" value="MurD"/>
    <property type="match status" value="1"/>
</dbReference>
<gene>
    <name evidence="10" type="ORF">AVDCRST_MAG30-2372</name>
</gene>
<keyword evidence="6" id="KW-0067">ATP-binding</keyword>
<dbReference type="GO" id="GO:0051301">
    <property type="term" value="P:cell division"/>
    <property type="evidence" value="ECO:0007669"/>
    <property type="project" value="UniProtKB-KW"/>
</dbReference>
<evidence type="ECO:0000256" key="5">
    <source>
        <dbReference type="ARBA" id="ARBA00022741"/>
    </source>
</evidence>
<keyword evidence="7" id="KW-0133">Cell shape</keyword>
<dbReference type="SUPFAM" id="SSF53623">
    <property type="entry name" value="MurD-like peptide ligases, catalytic domain"/>
    <property type="match status" value="1"/>
</dbReference>
<feature type="domain" description="Mur ligase central" evidence="9">
    <location>
        <begin position="99"/>
        <end position="205"/>
    </location>
</feature>
<evidence type="ECO:0000313" key="10">
    <source>
        <dbReference type="EMBL" id="CAA9509066.1"/>
    </source>
</evidence>
<dbReference type="GO" id="GO:0009252">
    <property type="term" value="P:peptidoglycan biosynthetic process"/>
    <property type="evidence" value="ECO:0007669"/>
    <property type="project" value="UniProtKB-UniPathway"/>
</dbReference>
<evidence type="ECO:0000256" key="6">
    <source>
        <dbReference type="ARBA" id="ARBA00022840"/>
    </source>
</evidence>
<evidence type="ECO:0000259" key="9">
    <source>
        <dbReference type="Pfam" id="PF08245"/>
    </source>
</evidence>
<reference evidence="10" key="1">
    <citation type="submission" date="2020-02" db="EMBL/GenBank/DDBJ databases">
        <authorList>
            <person name="Meier V. D."/>
        </authorList>
    </citation>
    <scope>NUCLEOTIDE SEQUENCE</scope>
    <source>
        <strain evidence="10">AVDCRST_MAG30</strain>
    </source>
</reference>
<evidence type="ECO:0000256" key="7">
    <source>
        <dbReference type="RuleBase" id="RU003664"/>
    </source>
</evidence>
<dbReference type="Pfam" id="PF02875">
    <property type="entry name" value="Mur_ligase_C"/>
    <property type="match status" value="1"/>
</dbReference>
<dbReference type="SUPFAM" id="SSF53244">
    <property type="entry name" value="MurD-like peptide ligases, peptide-binding domain"/>
    <property type="match status" value="1"/>
</dbReference>
<evidence type="ECO:0000256" key="2">
    <source>
        <dbReference type="ARBA" id="ARBA00004752"/>
    </source>
</evidence>
<feature type="domain" description="Mur ligase C-terminal" evidence="8">
    <location>
        <begin position="290"/>
        <end position="403"/>
    </location>
</feature>
<dbReference type="InterPro" id="IPR036615">
    <property type="entry name" value="Mur_ligase_C_dom_sf"/>
</dbReference>
<dbReference type="EMBL" id="CADCVS010000309">
    <property type="protein sequence ID" value="CAA9509066.1"/>
    <property type="molecule type" value="Genomic_DNA"/>
</dbReference>
<dbReference type="GO" id="GO:0005524">
    <property type="term" value="F:ATP binding"/>
    <property type="evidence" value="ECO:0007669"/>
    <property type="project" value="UniProtKB-KW"/>
</dbReference>
<comment type="function">
    <text evidence="7">Cell wall formation. Catalyzes the addition of glutamate to the nucleotide precursor UDP-N-acetylmuramoyl-L-alanine (UMA).</text>
</comment>
<evidence type="ECO:0000256" key="4">
    <source>
        <dbReference type="ARBA" id="ARBA00022598"/>
    </source>
</evidence>
<dbReference type="EC" id="6.3.2.9" evidence="7"/>
<dbReference type="NCBIfam" id="TIGR01087">
    <property type="entry name" value="murD"/>
    <property type="match status" value="1"/>
</dbReference>
<dbReference type="Gene3D" id="3.90.190.20">
    <property type="entry name" value="Mur ligase, C-terminal domain"/>
    <property type="match status" value="1"/>
</dbReference>
<dbReference type="InterPro" id="IPR004101">
    <property type="entry name" value="Mur_ligase_C"/>
</dbReference>
<keyword evidence="7" id="KW-0132">Cell division</keyword>
<accession>A0A6J4SZC3</accession>
<dbReference type="Gene3D" id="3.40.50.720">
    <property type="entry name" value="NAD(P)-binding Rossmann-like Domain"/>
    <property type="match status" value="1"/>
</dbReference>
<evidence type="ECO:0000256" key="1">
    <source>
        <dbReference type="ARBA" id="ARBA00004496"/>
    </source>
</evidence>
<dbReference type="InterPro" id="IPR013221">
    <property type="entry name" value="Mur_ligase_cen"/>
</dbReference>
<feature type="non-terminal residue" evidence="10">
    <location>
        <position position="1"/>
    </location>
</feature>
<keyword evidence="7" id="KW-0131">Cell cycle</keyword>
<dbReference type="AlphaFoldDB" id="A0A6J4SZC3"/>
<keyword evidence="3" id="KW-0963">Cytoplasm</keyword>
<comment type="catalytic activity">
    <reaction evidence="7">
        <text>UDP-N-acetyl-alpha-D-muramoyl-L-alanine + D-glutamate + ATP = UDP-N-acetyl-alpha-D-muramoyl-L-alanyl-D-glutamate + ADP + phosphate + H(+)</text>
        <dbReference type="Rhea" id="RHEA:16429"/>
        <dbReference type="ChEBI" id="CHEBI:15378"/>
        <dbReference type="ChEBI" id="CHEBI:29986"/>
        <dbReference type="ChEBI" id="CHEBI:30616"/>
        <dbReference type="ChEBI" id="CHEBI:43474"/>
        <dbReference type="ChEBI" id="CHEBI:83898"/>
        <dbReference type="ChEBI" id="CHEBI:83900"/>
        <dbReference type="ChEBI" id="CHEBI:456216"/>
        <dbReference type="EC" id="6.3.2.9"/>
    </reaction>
</comment>
<dbReference type="GO" id="GO:0008360">
    <property type="term" value="P:regulation of cell shape"/>
    <property type="evidence" value="ECO:0007669"/>
    <property type="project" value="UniProtKB-KW"/>
</dbReference>
<comment type="subcellular location">
    <subcellularLocation>
        <location evidence="1 7">Cytoplasm</location>
    </subcellularLocation>
</comment>
<dbReference type="InterPro" id="IPR036565">
    <property type="entry name" value="Mur-like_cat_sf"/>
</dbReference>
<dbReference type="GO" id="GO:0005737">
    <property type="term" value="C:cytoplasm"/>
    <property type="evidence" value="ECO:0007669"/>
    <property type="project" value="UniProtKB-SubCell"/>
</dbReference>
<organism evidence="10">
    <name type="scientific">uncultured Solirubrobacteraceae bacterium</name>
    <dbReference type="NCBI Taxonomy" id="1162706"/>
    <lineage>
        <taxon>Bacteria</taxon>
        <taxon>Bacillati</taxon>
        <taxon>Actinomycetota</taxon>
        <taxon>Thermoleophilia</taxon>
        <taxon>Solirubrobacterales</taxon>
        <taxon>Solirubrobacteraceae</taxon>
        <taxon>environmental samples</taxon>
    </lineage>
</organism>
<keyword evidence="7" id="KW-0573">Peptidoglycan synthesis</keyword>
<sequence>LARSGVAAALALRARGIEAVGCDAGVVSEDARRTLEAAGVAVWPRGDGVELLAGVRSVVKSPGVPAEAPVVAAARERGVPVVGEMELGWRIMPNPFVAVTGSNGKTTTVELIGHLHREAALPVAVAGNVGTALTSLADSLGPEPVVVCEASSFQLEDTEAFAPDAAVLLNVTEDHLDRHGTLEAYREAKLRIFARQPNEAVAVAPIGLGVEDLGGCARRVCFGAGPGAELAERAGQLWWDEAPLMAVGEIRLRGAHNRANAMAAAAVCLARGVEPDAVRAGLASFAGVAHRLEEVATIDGVVYVNDSKATNVASAVVGISSFEDGVHVILGGRGKGSDYGPLAAPVRARCRAVHLIGETGPEIGEALADTGVALHLDGDLEHAVASARAAARPGEAILLSPACASYDQYASFEERGAHFRALITREAA</sequence>
<protein>
    <recommendedName>
        <fullName evidence="7">UDP-N-acetylmuramoylalanine--D-glutamate ligase</fullName>
        <ecNumber evidence="7">6.3.2.9</ecNumber>
    </recommendedName>
</protein>
<name>A0A6J4SZC3_9ACTN</name>
<proteinExistence type="inferred from homology"/>
<dbReference type="InterPro" id="IPR005762">
    <property type="entry name" value="MurD"/>
</dbReference>
<dbReference type="GO" id="GO:0071555">
    <property type="term" value="P:cell wall organization"/>
    <property type="evidence" value="ECO:0007669"/>
    <property type="project" value="UniProtKB-KW"/>
</dbReference>